<sequence length="382" mass="40740">MLSQPPKMRNFSSNHLDSTHTPILQKPKDIQGTSDPLSPKHHLGMERKPNHIMPRNFGILYPNLFQISPAFIAPAYNTGKALVLSFRIRLKHQLFKFATNGLSKFYSAIPDGSATPRLQGKVALITGGANGIGRATAFEFIKNGAHVIIADIDPKVGQEAFNGLGNSAQFVHCDVTIESQVAEAVQVAMENHGKLDIMFNNAGIAGKIFPPSITELDLDEFDRVMKINVGGIVAGIKHAARVMVPVGSGSILCTSSISGLMGGLGSHPYSITKFAIPGIVKSVASKLCQTGVRINCISPVPIPTPMAVRQIAEIYGGIPEEKVVEMINGVGELKGAECEEIDVAKAALYLASDEAKYITGHNLVVDGGFTSFKSLSLPSLSS</sequence>
<protein>
    <submittedName>
        <fullName evidence="4">ATP-dependent clp protease</fullName>
    </submittedName>
</protein>
<dbReference type="Pfam" id="PF13561">
    <property type="entry name" value="adh_short_C2"/>
    <property type="match status" value="1"/>
</dbReference>
<name>A0A6A2ZES0_HIBSY</name>
<feature type="region of interest" description="Disordered" evidence="3">
    <location>
        <begin position="1"/>
        <end position="48"/>
    </location>
</feature>
<dbReference type="PRINTS" id="PR00080">
    <property type="entry name" value="SDRFAMILY"/>
</dbReference>
<dbReference type="PANTHER" id="PTHR43180:SF55">
    <property type="entry name" value="ALCOHOL DEHYDROGENASE-LIKE PROTEIN"/>
    <property type="match status" value="1"/>
</dbReference>
<gene>
    <name evidence="4" type="ORF">F3Y22_tig00110940pilonHSYRG00555</name>
</gene>
<dbReference type="InterPro" id="IPR002347">
    <property type="entry name" value="SDR_fam"/>
</dbReference>
<evidence type="ECO:0000313" key="4">
    <source>
        <dbReference type="EMBL" id="KAE8689415.1"/>
    </source>
</evidence>
<feature type="compositionally biased region" description="Polar residues" evidence="3">
    <location>
        <begin position="10"/>
        <end position="22"/>
    </location>
</feature>
<comment type="similarity">
    <text evidence="1">Belongs to the short-chain dehydrogenases/reductases (SDR) family.</text>
</comment>
<keyword evidence="4" id="KW-0645">Protease</keyword>
<dbReference type="AlphaFoldDB" id="A0A6A2ZES0"/>
<keyword evidence="5" id="KW-1185">Reference proteome</keyword>
<evidence type="ECO:0000313" key="5">
    <source>
        <dbReference type="Proteomes" id="UP000436088"/>
    </source>
</evidence>
<organism evidence="4 5">
    <name type="scientific">Hibiscus syriacus</name>
    <name type="common">Rose of Sharon</name>
    <dbReference type="NCBI Taxonomy" id="106335"/>
    <lineage>
        <taxon>Eukaryota</taxon>
        <taxon>Viridiplantae</taxon>
        <taxon>Streptophyta</taxon>
        <taxon>Embryophyta</taxon>
        <taxon>Tracheophyta</taxon>
        <taxon>Spermatophyta</taxon>
        <taxon>Magnoliopsida</taxon>
        <taxon>eudicotyledons</taxon>
        <taxon>Gunneridae</taxon>
        <taxon>Pentapetalae</taxon>
        <taxon>rosids</taxon>
        <taxon>malvids</taxon>
        <taxon>Malvales</taxon>
        <taxon>Malvaceae</taxon>
        <taxon>Malvoideae</taxon>
        <taxon>Hibiscus</taxon>
    </lineage>
</organism>
<evidence type="ECO:0000256" key="2">
    <source>
        <dbReference type="ARBA" id="ARBA00023002"/>
    </source>
</evidence>
<dbReference type="GO" id="GO:0016491">
    <property type="term" value="F:oxidoreductase activity"/>
    <property type="evidence" value="ECO:0007669"/>
    <property type="project" value="UniProtKB-KW"/>
</dbReference>
<accession>A0A6A2ZES0</accession>
<dbReference type="FunFam" id="3.40.50.720:FF:000084">
    <property type="entry name" value="Short-chain dehydrogenase reductase"/>
    <property type="match status" value="1"/>
</dbReference>
<dbReference type="Proteomes" id="UP000436088">
    <property type="component" value="Unassembled WGS sequence"/>
</dbReference>
<comment type="caution">
    <text evidence="4">The sequence shown here is derived from an EMBL/GenBank/DDBJ whole genome shotgun (WGS) entry which is preliminary data.</text>
</comment>
<dbReference type="PROSITE" id="PS00061">
    <property type="entry name" value="ADH_SHORT"/>
    <property type="match status" value="1"/>
</dbReference>
<dbReference type="SUPFAM" id="SSF51735">
    <property type="entry name" value="NAD(P)-binding Rossmann-fold domains"/>
    <property type="match status" value="1"/>
</dbReference>
<dbReference type="EMBL" id="VEPZ02001172">
    <property type="protein sequence ID" value="KAE8689415.1"/>
    <property type="molecule type" value="Genomic_DNA"/>
</dbReference>
<dbReference type="InterPro" id="IPR036291">
    <property type="entry name" value="NAD(P)-bd_dom_sf"/>
</dbReference>
<evidence type="ECO:0000256" key="1">
    <source>
        <dbReference type="ARBA" id="ARBA00006484"/>
    </source>
</evidence>
<dbReference type="InterPro" id="IPR020904">
    <property type="entry name" value="Sc_DH/Rdtase_CS"/>
</dbReference>
<evidence type="ECO:0000256" key="3">
    <source>
        <dbReference type="SAM" id="MobiDB-lite"/>
    </source>
</evidence>
<dbReference type="GO" id="GO:0008233">
    <property type="term" value="F:peptidase activity"/>
    <property type="evidence" value="ECO:0007669"/>
    <property type="project" value="UniProtKB-KW"/>
</dbReference>
<proteinExistence type="inferred from homology"/>
<dbReference type="Gene3D" id="3.40.50.720">
    <property type="entry name" value="NAD(P)-binding Rossmann-like Domain"/>
    <property type="match status" value="1"/>
</dbReference>
<keyword evidence="2" id="KW-0560">Oxidoreductase</keyword>
<dbReference type="PRINTS" id="PR00081">
    <property type="entry name" value="GDHRDH"/>
</dbReference>
<dbReference type="GO" id="GO:0006508">
    <property type="term" value="P:proteolysis"/>
    <property type="evidence" value="ECO:0007669"/>
    <property type="project" value="UniProtKB-KW"/>
</dbReference>
<dbReference type="PANTHER" id="PTHR43180">
    <property type="entry name" value="3-OXOACYL-(ACYL-CARRIER-PROTEIN) REDUCTASE (AFU_ORTHOLOGUE AFUA_6G11210)"/>
    <property type="match status" value="1"/>
</dbReference>
<keyword evidence="4" id="KW-0378">Hydrolase</keyword>
<reference evidence="4" key="1">
    <citation type="submission" date="2019-09" db="EMBL/GenBank/DDBJ databases">
        <title>Draft genome information of white flower Hibiscus syriacus.</title>
        <authorList>
            <person name="Kim Y.-M."/>
        </authorList>
    </citation>
    <scope>NUCLEOTIDE SEQUENCE [LARGE SCALE GENOMIC DNA]</scope>
    <source>
        <strain evidence="4">YM2019G1</strain>
    </source>
</reference>